<reference evidence="1" key="1">
    <citation type="submission" date="2021-02" db="EMBL/GenBank/DDBJ databases">
        <authorList>
            <consortium name="DOE Joint Genome Institute"/>
            <person name="Ahrendt S."/>
            <person name="Looney B.P."/>
            <person name="Miyauchi S."/>
            <person name="Morin E."/>
            <person name="Drula E."/>
            <person name="Courty P.E."/>
            <person name="Chicoki N."/>
            <person name="Fauchery L."/>
            <person name="Kohler A."/>
            <person name="Kuo A."/>
            <person name="Labutti K."/>
            <person name="Pangilinan J."/>
            <person name="Lipzen A."/>
            <person name="Riley R."/>
            <person name="Andreopoulos W."/>
            <person name="He G."/>
            <person name="Johnson J."/>
            <person name="Barry K.W."/>
            <person name="Grigoriev I.V."/>
            <person name="Nagy L."/>
            <person name="Hibbett D."/>
            <person name="Henrissat B."/>
            <person name="Matheny P.B."/>
            <person name="Labbe J."/>
            <person name="Martin F."/>
        </authorList>
    </citation>
    <scope>NUCLEOTIDE SEQUENCE</scope>
    <source>
        <strain evidence="1">EC-137</strain>
    </source>
</reference>
<name>A0ACB8Q4J0_9AGAM</name>
<feature type="non-terminal residue" evidence="1">
    <location>
        <position position="171"/>
    </location>
</feature>
<feature type="non-terminal residue" evidence="1">
    <location>
        <position position="1"/>
    </location>
</feature>
<proteinExistence type="predicted"/>
<reference evidence="1" key="2">
    <citation type="journal article" date="2022" name="New Phytol.">
        <title>Evolutionary transition to the ectomycorrhizal habit in the genomes of a hyperdiverse lineage of mushroom-forming fungi.</title>
        <authorList>
            <person name="Looney B."/>
            <person name="Miyauchi S."/>
            <person name="Morin E."/>
            <person name="Drula E."/>
            <person name="Courty P.E."/>
            <person name="Kohler A."/>
            <person name="Kuo A."/>
            <person name="LaButti K."/>
            <person name="Pangilinan J."/>
            <person name="Lipzen A."/>
            <person name="Riley R."/>
            <person name="Andreopoulos W."/>
            <person name="He G."/>
            <person name="Johnson J."/>
            <person name="Nolan M."/>
            <person name="Tritt A."/>
            <person name="Barry K.W."/>
            <person name="Grigoriev I.V."/>
            <person name="Nagy L.G."/>
            <person name="Hibbett D."/>
            <person name="Henrissat B."/>
            <person name="Matheny P.B."/>
            <person name="Labbe J."/>
            <person name="Martin F.M."/>
        </authorList>
    </citation>
    <scope>NUCLEOTIDE SEQUENCE</scope>
    <source>
        <strain evidence="1">EC-137</strain>
    </source>
</reference>
<gene>
    <name evidence="1" type="ORF">K488DRAFT_24207</name>
</gene>
<sequence length="171" mass="19746">CTYCNPPYPLDNKSGPFIIEHMSTHILHDRRHINREMEPCGLCLRSHEACQAQPRQIYLTKRQGKHGSVIIDWARSCCPNLTLFSYAKAAQSHKGFPCSNVPLQCPLCDTGSPAVWCYNLQYHLARIHPNINSESLSLCKLWRLSSNELAHMKDVWKDRKNRKKTCLRSRN</sequence>
<comment type="caution">
    <text evidence="1">The sequence shown here is derived from an EMBL/GenBank/DDBJ whole genome shotgun (WGS) entry which is preliminary data.</text>
</comment>
<evidence type="ECO:0000313" key="2">
    <source>
        <dbReference type="Proteomes" id="UP000814128"/>
    </source>
</evidence>
<dbReference type="Proteomes" id="UP000814128">
    <property type="component" value="Unassembled WGS sequence"/>
</dbReference>
<evidence type="ECO:0000313" key="1">
    <source>
        <dbReference type="EMBL" id="KAI0026607.1"/>
    </source>
</evidence>
<dbReference type="EMBL" id="MU274350">
    <property type="protein sequence ID" value="KAI0026607.1"/>
    <property type="molecule type" value="Genomic_DNA"/>
</dbReference>
<keyword evidence="2" id="KW-1185">Reference proteome</keyword>
<organism evidence="1 2">
    <name type="scientific">Vararia minispora EC-137</name>
    <dbReference type="NCBI Taxonomy" id="1314806"/>
    <lineage>
        <taxon>Eukaryota</taxon>
        <taxon>Fungi</taxon>
        <taxon>Dikarya</taxon>
        <taxon>Basidiomycota</taxon>
        <taxon>Agaricomycotina</taxon>
        <taxon>Agaricomycetes</taxon>
        <taxon>Russulales</taxon>
        <taxon>Lachnocladiaceae</taxon>
        <taxon>Vararia</taxon>
    </lineage>
</organism>
<protein>
    <submittedName>
        <fullName evidence="1">Uncharacterized protein</fullName>
    </submittedName>
</protein>
<accession>A0ACB8Q4J0</accession>